<comment type="caution">
    <text evidence="7">The sequence shown here is derived from an EMBL/GenBank/DDBJ whole genome shotgun (WGS) entry which is preliminary data.</text>
</comment>
<keyword evidence="6" id="KW-0503">Monooxygenase</keyword>
<evidence type="ECO:0000256" key="3">
    <source>
        <dbReference type="ARBA" id="ARBA00022630"/>
    </source>
</evidence>
<evidence type="ECO:0000256" key="6">
    <source>
        <dbReference type="ARBA" id="ARBA00023033"/>
    </source>
</evidence>
<keyword evidence="8" id="KW-1185">Reference proteome</keyword>
<keyword evidence="5" id="KW-0560">Oxidoreductase</keyword>
<reference evidence="7 8" key="1">
    <citation type="submission" date="2023-07" db="EMBL/GenBank/DDBJ databases">
        <title>Sequencing the genomes of 1000 actinobacteria strains.</title>
        <authorList>
            <person name="Klenk H.-P."/>
        </authorList>
    </citation>
    <scope>NUCLEOTIDE SEQUENCE [LARGE SCALE GENOMIC DNA]</scope>
    <source>
        <strain evidence="7 8">DSM 14555</strain>
    </source>
</reference>
<gene>
    <name evidence="7" type="ORF">JOE69_001655</name>
</gene>
<dbReference type="Gene3D" id="3.50.50.60">
    <property type="entry name" value="FAD/NAD(P)-binding domain"/>
    <property type="match status" value="3"/>
</dbReference>
<name>A0ABU1JDE3_9MICC</name>
<dbReference type="EMBL" id="JAVDQF010000001">
    <property type="protein sequence ID" value="MDR6269417.1"/>
    <property type="molecule type" value="Genomic_DNA"/>
</dbReference>
<dbReference type="PANTHER" id="PTHR43872:SF1">
    <property type="entry name" value="MONOOXYGENASE, PUTATIVE (AFU_ORTHOLOGUE AFUA_8G02570)-RELATED"/>
    <property type="match status" value="1"/>
</dbReference>
<dbReference type="InterPro" id="IPR051820">
    <property type="entry name" value="FAD-binding_MO"/>
</dbReference>
<keyword evidence="4" id="KW-0274">FAD</keyword>
<dbReference type="Pfam" id="PF00743">
    <property type="entry name" value="FMO-like"/>
    <property type="match status" value="1"/>
</dbReference>
<evidence type="ECO:0000313" key="7">
    <source>
        <dbReference type="EMBL" id="MDR6269417.1"/>
    </source>
</evidence>
<evidence type="ECO:0000256" key="5">
    <source>
        <dbReference type="ARBA" id="ARBA00023002"/>
    </source>
</evidence>
<accession>A0ABU1JDE3</accession>
<dbReference type="InterPro" id="IPR020946">
    <property type="entry name" value="Flavin_mOase-like"/>
</dbReference>
<dbReference type="PANTHER" id="PTHR43872">
    <property type="entry name" value="MONOOXYGENASE, PUTATIVE (AFU_ORTHOLOGUE AFUA_8G02570)-RELATED"/>
    <property type="match status" value="1"/>
</dbReference>
<dbReference type="RefSeq" id="WP_309797731.1">
    <property type="nucleotide sequence ID" value="NZ_BAAAHY010000005.1"/>
</dbReference>
<evidence type="ECO:0000256" key="4">
    <source>
        <dbReference type="ARBA" id="ARBA00022827"/>
    </source>
</evidence>
<organism evidence="7 8">
    <name type="scientific">Arthrobacter russicus</name>
    <dbReference type="NCBI Taxonomy" id="172040"/>
    <lineage>
        <taxon>Bacteria</taxon>
        <taxon>Bacillati</taxon>
        <taxon>Actinomycetota</taxon>
        <taxon>Actinomycetes</taxon>
        <taxon>Micrococcales</taxon>
        <taxon>Micrococcaceae</taxon>
        <taxon>Arthrobacter</taxon>
    </lineage>
</organism>
<comment type="similarity">
    <text evidence="2">Belongs to the FAD-binding monooxygenase family.</text>
</comment>
<dbReference type="SUPFAM" id="SSF51905">
    <property type="entry name" value="FAD/NAD(P)-binding domain"/>
    <property type="match status" value="1"/>
</dbReference>
<proteinExistence type="inferred from homology"/>
<keyword evidence="3" id="KW-0285">Flavoprotein</keyword>
<comment type="cofactor">
    <cofactor evidence="1">
        <name>FAD</name>
        <dbReference type="ChEBI" id="CHEBI:57692"/>
    </cofactor>
</comment>
<protein>
    <submittedName>
        <fullName evidence="7">Cation diffusion facilitator CzcD-associated flavoprotein CzcO</fullName>
    </submittedName>
</protein>
<evidence type="ECO:0000313" key="8">
    <source>
        <dbReference type="Proteomes" id="UP001185069"/>
    </source>
</evidence>
<dbReference type="InterPro" id="IPR036188">
    <property type="entry name" value="FAD/NAD-bd_sf"/>
</dbReference>
<dbReference type="PROSITE" id="PS51257">
    <property type="entry name" value="PROKAR_LIPOPROTEIN"/>
    <property type="match status" value="1"/>
</dbReference>
<sequence>MSAKHVDVLIVGAGMSGIGVACHLRRTHPDRSYAILEAREVSGGTWDLFRYPGIRSDSDMHTFGFGFRPWESEDSIADGPAILKYLRETAVEYGVDQHIIYQRKLVAADWSSERGIWTVEAVRQDNGETEQYTCNFLLMNTGYYQHDSGYQPEFAGRDRYRGEFVHPQFWPEELDYAGKKVVVIGSGATAVTLVPTMAGTAEHVTMLQRSPTYIVAQPKQDPLDRALRKVLPLSVSYPIVKWANILKQVAIYKSSKAMPRVIRKGLIRMVAKQLPKGYDVETDFGPRYNPWDQRLCLVPDGDLFRSIRNGQASVVTDQIDTFTENGIRLRSGKELEADIVVSATGLNMSALSGIRASVDGVPVDVSKVVVYRDTMASGVPNFAFTFGYINSSWTLKVDLTADFICRLMKHMDEHGYHSVVPQITDPSMKLRRMLDFKAGYMERSAQQFPLQGDRRQWQVRMSYLSDYRALRAAKFDVPELGFSARKKLQAKAEA</sequence>
<dbReference type="PRINTS" id="PR00469">
    <property type="entry name" value="PNDRDTASEII"/>
</dbReference>
<dbReference type="Proteomes" id="UP001185069">
    <property type="component" value="Unassembled WGS sequence"/>
</dbReference>
<dbReference type="Pfam" id="PF13450">
    <property type="entry name" value="NAD_binding_8"/>
    <property type="match status" value="1"/>
</dbReference>
<evidence type="ECO:0000256" key="1">
    <source>
        <dbReference type="ARBA" id="ARBA00001974"/>
    </source>
</evidence>
<evidence type="ECO:0000256" key="2">
    <source>
        <dbReference type="ARBA" id="ARBA00010139"/>
    </source>
</evidence>